<sequence>MPKPHYAQVSLEATPYYHCIARCVRRAFLCGIDVATGENYDYHRQWLEGKLLELGSIFSIDICSYAIMSNHYHVVLHINKTQATN</sequence>
<accession>A0A3B0XDA6</accession>
<dbReference type="AlphaFoldDB" id="A0A3B0XDA6"/>
<evidence type="ECO:0000313" key="1">
    <source>
        <dbReference type="EMBL" id="VAW53984.1"/>
    </source>
</evidence>
<gene>
    <name evidence="1" type="ORF">MNBD_GAMMA07-1593</name>
</gene>
<protein>
    <submittedName>
        <fullName evidence="1">Transposase and inactivated derivatives</fullName>
    </submittedName>
</protein>
<dbReference type="PANTHER" id="PTHR34322">
    <property type="entry name" value="TRANSPOSASE, Y1_TNP DOMAIN-CONTAINING"/>
    <property type="match status" value="1"/>
</dbReference>
<organism evidence="1">
    <name type="scientific">hydrothermal vent metagenome</name>
    <dbReference type="NCBI Taxonomy" id="652676"/>
    <lineage>
        <taxon>unclassified sequences</taxon>
        <taxon>metagenomes</taxon>
        <taxon>ecological metagenomes</taxon>
    </lineage>
</organism>
<dbReference type="GO" id="GO:0006313">
    <property type="term" value="P:DNA transposition"/>
    <property type="evidence" value="ECO:0007669"/>
    <property type="project" value="InterPro"/>
</dbReference>
<proteinExistence type="predicted"/>
<dbReference type="SUPFAM" id="SSF143422">
    <property type="entry name" value="Transposase IS200-like"/>
    <property type="match status" value="1"/>
</dbReference>
<dbReference type="Gene3D" id="3.30.70.1290">
    <property type="entry name" value="Transposase IS200-like"/>
    <property type="match status" value="1"/>
</dbReference>
<dbReference type="EMBL" id="UOFF01000047">
    <property type="protein sequence ID" value="VAW53984.1"/>
    <property type="molecule type" value="Genomic_DNA"/>
</dbReference>
<name>A0A3B0XDA6_9ZZZZ</name>
<dbReference type="PANTHER" id="PTHR34322:SF2">
    <property type="entry name" value="TRANSPOSASE IS200-LIKE DOMAIN-CONTAINING PROTEIN"/>
    <property type="match status" value="1"/>
</dbReference>
<reference evidence="1" key="1">
    <citation type="submission" date="2018-06" db="EMBL/GenBank/DDBJ databases">
        <authorList>
            <person name="Zhirakovskaya E."/>
        </authorList>
    </citation>
    <scope>NUCLEOTIDE SEQUENCE</scope>
</reference>
<dbReference type="GO" id="GO:0004803">
    <property type="term" value="F:transposase activity"/>
    <property type="evidence" value="ECO:0007669"/>
    <property type="project" value="InterPro"/>
</dbReference>
<dbReference type="InterPro" id="IPR036515">
    <property type="entry name" value="Transposase_17_sf"/>
</dbReference>
<dbReference type="GO" id="GO:0003677">
    <property type="term" value="F:DNA binding"/>
    <property type="evidence" value="ECO:0007669"/>
    <property type="project" value="InterPro"/>
</dbReference>